<evidence type="ECO:0000256" key="1">
    <source>
        <dbReference type="ARBA" id="ARBA00023098"/>
    </source>
</evidence>
<feature type="short sequence motif" description="DGA/G" evidence="2">
    <location>
        <begin position="26"/>
        <end position="28"/>
    </location>
</feature>
<dbReference type="GO" id="GO:0019433">
    <property type="term" value="P:triglyceride catabolic process"/>
    <property type="evidence" value="ECO:0007669"/>
    <property type="project" value="TreeGrafter"/>
</dbReference>
<dbReference type="InterPro" id="IPR055415">
    <property type="entry name" value="LD_SV2"/>
</dbReference>
<protein>
    <submittedName>
        <fullName evidence="5">Patatin-like phospholipase domain-containing protein 2 isoform X1</fullName>
    </submittedName>
</protein>
<feature type="transmembrane region" description="Helical" evidence="3">
    <location>
        <begin position="197"/>
        <end position="216"/>
    </location>
</feature>
<dbReference type="Gene3D" id="2.160.20.80">
    <property type="entry name" value="E3 ubiquitin-protein ligase SopA"/>
    <property type="match status" value="1"/>
</dbReference>
<organism evidence="5 6">
    <name type="scientific">Lates japonicus</name>
    <name type="common">Japanese lates</name>
    <dbReference type="NCBI Taxonomy" id="270547"/>
    <lineage>
        <taxon>Eukaryota</taxon>
        <taxon>Metazoa</taxon>
        <taxon>Chordata</taxon>
        <taxon>Craniata</taxon>
        <taxon>Vertebrata</taxon>
        <taxon>Euteleostomi</taxon>
        <taxon>Actinopterygii</taxon>
        <taxon>Neopterygii</taxon>
        <taxon>Teleostei</taxon>
        <taxon>Neoteleostei</taxon>
        <taxon>Acanthomorphata</taxon>
        <taxon>Carangaria</taxon>
        <taxon>Carangaria incertae sedis</taxon>
        <taxon>Centropomidae</taxon>
        <taxon>Lates</taxon>
    </lineage>
</organism>
<dbReference type="GO" id="GO:0005811">
    <property type="term" value="C:lipid droplet"/>
    <property type="evidence" value="ECO:0007669"/>
    <property type="project" value="TreeGrafter"/>
</dbReference>
<reference evidence="5" key="1">
    <citation type="submission" date="2022-08" db="EMBL/GenBank/DDBJ databases">
        <title>Genome sequencing of akame (Lates japonicus).</title>
        <authorList>
            <person name="Hashiguchi Y."/>
            <person name="Takahashi H."/>
        </authorList>
    </citation>
    <scope>NUCLEOTIDE SEQUENCE</scope>
    <source>
        <strain evidence="5">Kochi</strain>
    </source>
</reference>
<feature type="transmembrane region" description="Helical" evidence="3">
    <location>
        <begin position="385"/>
        <end position="409"/>
    </location>
</feature>
<dbReference type="SUPFAM" id="SSF141571">
    <property type="entry name" value="Pentapeptide repeat-like"/>
    <property type="match status" value="1"/>
</dbReference>
<evidence type="ECO:0000256" key="3">
    <source>
        <dbReference type="SAM" id="Phobius"/>
    </source>
</evidence>
<dbReference type="GO" id="GO:0055088">
    <property type="term" value="P:lipid homeostasis"/>
    <property type="evidence" value="ECO:0007669"/>
    <property type="project" value="TreeGrafter"/>
</dbReference>
<keyword evidence="3" id="KW-0472">Membrane</keyword>
<dbReference type="PANTHER" id="PTHR12406:SF22">
    <property type="entry name" value="1-ACYLGLYCEROL-3-PHOSPHATE O-ACYLTRANSFERASE PNPLA3"/>
    <property type="match status" value="1"/>
</dbReference>
<dbReference type="Proteomes" id="UP001279410">
    <property type="component" value="Unassembled WGS sequence"/>
</dbReference>
<dbReference type="SUPFAM" id="SSF52151">
    <property type="entry name" value="FabD/lysophospholipase-like"/>
    <property type="match status" value="1"/>
</dbReference>
<dbReference type="AlphaFoldDB" id="A0AAD3MY14"/>
<sequence>VLMCSCFFPVYCGFIPPSYRGVLYMDGALSNNMPLFEQRNTITMAPFSGESDICPTEGTFNFFEVHYGNVSIQVNTGNVHRVCTSFLPPRLEKLAEICHNGYMDALRFLRERDLLGTQCLPPSLVSEMDAVKPSCCEPKKTLMNGLNLAKEEQCWLDQKVIENLPVDFKKILCEACRESHDGVSWWSQLAEFLPVKLVLYLLSLLMLPIELTFLLAKSVIESGCTVIYRLLTSAADFSNGGKENIRASRRYYGLTVWFPDMIKYLQKQEYSSGTKVFVKEKVEHVTFNFTLENQVHRQGEYFNDKFMNLKMKSTVFEDSLFEECYLEDITSSNTFFKNCTFIATLFYNTDLFKYKLINCKLINSTFLHNKEGCLLSDINDENNAYTVYFVSFLGTLAVLPGNIVSALLMDKIGRLRMLGRGYLVISSYLSFPPLNQALLTSIWFITSPDSCCIYTLVLHFSLRQIVRLSA</sequence>
<name>A0AAD3MY14_LATJO</name>
<evidence type="ECO:0000313" key="6">
    <source>
        <dbReference type="Proteomes" id="UP001279410"/>
    </source>
</evidence>
<accession>A0AAD3MY14</accession>
<dbReference type="InterPro" id="IPR033562">
    <property type="entry name" value="PLPL"/>
</dbReference>
<comment type="caution">
    <text evidence="2">Lacks conserved residue(s) required for the propagation of feature annotation.</text>
</comment>
<gene>
    <name evidence="5" type="ORF">AKAME5_001335900</name>
</gene>
<feature type="domain" description="PNPLA" evidence="4">
    <location>
        <begin position="1"/>
        <end position="39"/>
    </location>
</feature>
<dbReference type="GO" id="GO:0004806">
    <property type="term" value="F:triacylglycerol lipase activity"/>
    <property type="evidence" value="ECO:0007669"/>
    <property type="project" value="TreeGrafter"/>
</dbReference>
<dbReference type="InterPro" id="IPR002641">
    <property type="entry name" value="PNPLA_dom"/>
</dbReference>
<proteinExistence type="predicted"/>
<dbReference type="PROSITE" id="PS51635">
    <property type="entry name" value="PNPLA"/>
    <property type="match status" value="1"/>
</dbReference>
<keyword evidence="3" id="KW-0812">Transmembrane</keyword>
<dbReference type="PANTHER" id="PTHR12406">
    <property type="entry name" value="CALCIUM-INDEPENDENT PHOSPHOLIPASE A2 IPLA2 -RELATED"/>
    <property type="match status" value="1"/>
</dbReference>
<feature type="non-terminal residue" evidence="5">
    <location>
        <position position="470"/>
    </location>
</feature>
<dbReference type="EMBL" id="BRZM01000047">
    <property type="protein sequence ID" value="GLD61565.1"/>
    <property type="molecule type" value="Genomic_DNA"/>
</dbReference>
<keyword evidence="3" id="KW-1133">Transmembrane helix</keyword>
<dbReference type="Pfam" id="PF23894">
    <property type="entry name" value="LD_SV2"/>
    <property type="match status" value="1"/>
</dbReference>
<dbReference type="Gene3D" id="3.40.1090.10">
    <property type="entry name" value="Cytosolic phospholipase A2 catalytic domain"/>
    <property type="match status" value="1"/>
</dbReference>
<evidence type="ECO:0000259" key="4">
    <source>
        <dbReference type="PROSITE" id="PS51635"/>
    </source>
</evidence>
<dbReference type="InterPro" id="IPR016035">
    <property type="entry name" value="Acyl_Trfase/lysoPLipase"/>
</dbReference>
<keyword evidence="6" id="KW-1185">Reference proteome</keyword>
<evidence type="ECO:0000313" key="5">
    <source>
        <dbReference type="EMBL" id="GLD61565.1"/>
    </source>
</evidence>
<dbReference type="GO" id="GO:0016020">
    <property type="term" value="C:membrane"/>
    <property type="evidence" value="ECO:0007669"/>
    <property type="project" value="TreeGrafter"/>
</dbReference>
<keyword evidence="1" id="KW-0443">Lipid metabolism</keyword>
<comment type="caution">
    <text evidence="5">The sequence shown here is derived from an EMBL/GenBank/DDBJ whole genome shotgun (WGS) entry which is preliminary data.</text>
</comment>
<dbReference type="FunFam" id="2.160.20.80:FF:000001">
    <property type="entry name" value="Synaptic vesicle glycoprotein 2A"/>
    <property type="match status" value="1"/>
</dbReference>
<dbReference type="GO" id="GO:0005737">
    <property type="term" value="C:cytoplasm"/>
    <property type="evidence" value="ECO:0007669"/>
    <property type="project" value="TreeGrafter"/>
</dbReference>
<evidence type="ECO:0000256" key="2">
    <source>
        <dbReference type="PROSITE-ProRule" id="PRU01161"/>
    </source>
</evidence>